<organism evidence="4">
    <name type="scientific">Lithothamnion sp</name>
    <dbReference type="NCBI Taxonomy" id="1940749"/>
    <lineage>
        <taxon>Eukaryota</taxon>
        <taxon>Rhodophyta</taxon>
        <taxon>Florideophyceae</taxon>
        <taxon>Corallinophycidae</taxon>
        <taxon>Hapalidiales</taxon>
        <taxon>Hapalidiaceae</taxon>
        <taxon>Melobesioideae</taxon>
        <taxon>Lithothamnion</taxon>
    </lineage>
</organism>
<comment type="subcellular location">
    <subcellularLocation>
        <location evidence="1">Plastid</location>
        <location evidence="1">Chloroplast</location>
    </subcellularLocation>
</comment>
<proteinExistence type="predicted"/>
<evidence type="ECO:0008006" key="5">
    <source>
        <dbReference type="Google" id="ProtNLM"/>
    </source>
</evidence>
<protein>
    <recommendedName>
        <fullName evidence="5">Ycf80</fullName>
    </recommendedName>
</protein>
<accession>A0A3G3MGF5</accession>
<geneLocation type="plastid" evidence="4"/>
<evidence type="ECO:0000256" key="2">
    <source>
        <dbReference type="ARBA" id="ARBA00022528"/>
    </source>
</evidence>
<name>A0A3G3MGF5_9FLOR</name>
<sequence length="452" mass="53813">MLLFNLIFAQTFLKLPDYSLVHDDNQSTIQAYKYKKRERYVSSLPCLVLNTNFFTRPKENLADQKLVYNNLFRRFLNKFWQQTIVLSVPTKISEKYIAELNSLNLVKHKVSQKKFLSQFSKSLIKGSIESSLASHLYHDQRPSSILYVWKKVFNLKKMINCNLLRLNTSKKSLREIKKQLEGNLRISNLPLFIIANHLDQMVIAEPPELSNVSKGIIDVSSQNFNLRPCFEGWFFINFQDAEEYLQHIKKQYGITDTSHKLQVFICNLETFYKLSRNSRDEVNFRLVPDLHEIGQLVNKYSSYRNVEFNKDQKYGKDYFQGQPIYVIKDSSPDYYYMITPDKNQIKYKPVFTNYETAIYSWNNFVKKQKYYKVSKYPELIVYNLEDFLQEQISNPNHNQLPFLLIPSKSSYEFTKNSQIRKVRTVASTYFSYLKLWTKRIFWSLTSRQPQDW</sequence>
<dbReference type="EMBL" id="MH281627">
    <property type="protein sequence ID" value="AYR05908.1"/>
    <property type="molecule type" value="Genomic_DNA"/>
</dbReference>
<dbReference type="AlphaFoldDB" id="A0A3G3MGF5"/>
<dbReference type="InterPro" id="IPR007378">
    <property type="entry name" value="Tic22-like"/>
</dbReference>
<gene>
    <name evidence="4" type="primary">ycf80</name>
</gene>
<evidence type="ECO:0000256" key="3">
    <source>
        <dbReference type="ARBA" id="ARBA00022640"/>
    </source>
</evidence>
<reference evidence="4" key="1">
    <citation type="journal article" date="2018" name="Genome Biol. Evol.">
        <title>Mitochondrial and Plastid Genomes from Coralline Red Algae Provide Insights into the Incongruent Evolutionary Histories of Organelles.</title>
        <authorList>
            <person name="Lee J."/>
            <person name="Song H.J."/>
            <person name="In Park S."/>
            <person name="Lee Y.M."/>
            <person name="Jeong S.Y."/>
            <person name="Oh Cho T."/>
            <person name="Kim J.H."/>
            <person name="Choi H.G."/>
            <person name="Choi C.G."/>
            <person name="Nelson W.A."/>
            <person name="Fredericq S."/>
            <person name="Bhattacharya D."/>
            <person name="Su Yoon H."/>
        </authorList>
    </citation>
    <scope>NUCLEOTIDE SEQUENCE</scope>
</reference>
<dbReference type="GO" id="GO:0015031">
    <property type="term" value="P:protein transport"/>
    <property type="evidence" value="ECO:0007669"/>
    <property type="project" value="InterPro"/>
</dbReference>
<dbReference type="Pfam" id="PF04278">
    <property type="entry name" value="Tic22"/>
    <property type="match status" value="1"/>
</dbReference>
<keyword evidence="3 4" id="KW-0934">Plastid</keyword>
<dbReference type="GO" id="GO:0009507">
    <property type="term" value="C:chloroplast"/>
    <property type="evidence" value="ECO:0007669"/>
    <property type="project" value="UniProtKB-SubCell"/>
</dbReference>
<evidence type="ECO:0000313" key="4">
    <source>
        <dbReference type="EMBL" id="AYR05908.1"/>
    </source>
</evidence>
<evidence type="ECO:0000256" key="1">
    <source>
        <dbReference type="ARBA" id="ARBA00004229"/>
    </source>
</evidence>
<dbReference type="Gene3D" id="3.40.1350.100">
    <property type="match status" value="1"/>
</dbReference>
<keyword evidence="2" id="KW-0150">Chloroplast</keyword>